<dbReference type="Pfam" id="PF00085">
    <property type="entry name" value="Thioredoxin"/>
    <property type="match status" value="1"/>
</dbReference>
<proteinExistence type="predicted"/>
<dbReference type="PANTHER" id="PTHR46295">
    <property type="entry name" value="ENDOPLASMIC RETICULUM RESIDENT PROTEIN 44"/>
    <property type="match status" value="1"/>
</dbReference>
<gene>
    <name evidence="5" type="primary">LOC106467291</name>
</gene>
<dbReference type="Pfam" id="PF13848">
    <property type="entry name" value="Thioredoxin_6"/>
    <property type="match status" value="1"/>
</dbReference>
<evidence type="ECO:0000259" key="3">
    <source>
        <dbReference type="PROSITE" id="PS51352"/>
    </source>
</evidence>
<dbReference type="RefSeq" id="XP_013783081.1">
    <property type="nucleotide sequence ID" value="XM_013927627.2"/>
</dbReference>
<dbReference type="CDD" id="cd03072">
    <property type="entry name" value="PDI_b'_ERp44"/>
    <property type="match status" value="1"/>
</dbReference>
<evidence type="ECO:0000313" key="4">
    <source>
        <dbReference type="Proteomes" id="UP000694941"/>
    </source>
</evidence>
<dbReference type="InterPro" id="IPR036249">
    <property type="entry name" value="Thioredoxin-like_sf"/>
</dbReference>
<accession>A0ABM1BJ86</accession>
<dbReference type="InterPro" id="IPR013766">
    <property type="entry name" value="Thioredoxin_domain"/>
</dbReference>
<name>A0ABM1BJ86_LIMPO</name>
<feature type="compositionally biased region" description="Polar residues" evidence="1">
    <location>
        <begin position="360"/>
        <end position="372"/>
    </location>
</feature>
<evidence type="ECO:0000256" key="1">
    <source>
        <dbReference type="SAM" id="MobiDB-lite"/>
    </source>
</evidence>
<organism evidence="4 5">
    <name type="scientific">Limulus polyphemus</name>
    <name type="common">Atlantic horseshoe crab</name>
    <dbReference type="NCBI Taxonomy" id="6850"/>
    <lineage>
        <taxon>Eukaryota</taxon>
        <taxon>Metazoa</taxon>
        <taxon>Ecdysozoa</taxon>
        <taxon>Arthropoda</taxon>
        <taxon>Chelicerata</taxon>
        <taxon>Merostomata</taxon>
        <taxon>Xiphosura</taxon>
        <taxon>Limulidae</taxon>
        <taxon>Limulus</taxon>
    </lineage>
</organism>
<dbReference type="PROSITE" id="PS51352">
    <property type="entry name" value="THIOREDOXIN_2"/>
    <property type="match status" value="1"/>
</dbReference>
<keyword evidence="4" id="KW-1185">Reference proteome</keyword>
<dbReference type="GeneID" id="106467291"/>
<dbReference type="Proteomes" id="UP000694941">
    <property type="component" value="Unplaced"/>
</dbReference>
<evidence type="ECO:0000313" key="5">
    <source>
        <dbReference type="RefSeq" id="XP_013783081.1"/>
    </source>
</evidence>
<reference evidence="5" key="1">
    <citation type="submission" date="2025-08" db="UniProtKB">
        <authorList>
            <consortium name="RefSeq"/>
        </authorList>
    </citation>
    <scope>IDENTIFICATION</scope>
    <source>
        <tissue evidence="5">Muscle</tissue>
    </source>
</reference>
<dbReference type="SUPFAM" id="SSF52833">
    <property type="entry name" value="Thioredoxin-like"/>
    <property type="match status" value="3"/>
</dbReference>
<feature type="region of interest" description="Disordered" evidence="1">
    <location>
        <begin position="359"/>
        <end position="386"/>
    </location>
</feature>
<keyword evidence="2" id="KW-0732">Signal</keyword>
<dbReference type="InterPro" id="IPR041862">
    <property type="entry name" value="ERp44_PDI_b_2"/>
</dbReference>
<dbReference type="InterPro" id="IPR052643">
    <property type="entry name" value="ERP44"/>
</dbReference>
<sequence>MELCFVYAFINLFSIFNSISGEAVQLTSHNFDRYVLSHELVYLNFYADWCKFSQILAPIFNEAADRITKEVQEPGKILFGKVDCDTETNIATRFHITKYPTLKLLRNGKLMKREYRGQRSVDAITEFIRDLLKDPVVEIKEQSDFDNIKESTGAGILYLSSRAHRQYEVFRKVAMDLRDDCQFFVVTGDLAKTGPKDEGSIIFKPARSKLGENNEIYLGVLLSYDELSDWMTNRCIPLIREINFENAEELTEEGLPFLILFHDPEDKESVKKFTKEVRSQLLGDKSSINFVTSDGHKFSHPLHHLGKTQKDLPVIAIDSFRHMYLFPEFNDISVPGKLKQFVEDFYSGKLHREFHYGPEVTTSSQSDSSPANGQGERQKVQTHLPESTFRKLAPSRNRYTILHDEL</sequence>
<feature type="domain" description="Thioredoxin" evidence="3">
    <location>
        <begin position="4"/>
        <end position="133"/>
    </location>
</feature>
<protein>
    <submittedName>
        <fullName evidence="5">Endoplasmic reticulum resident protein 44-like</fullName>
    </submittedName>
</protein>
<dbReference type="Gene3D" id="3.40.30.10">
    <property type="entry name" value="Glutaredoxin"/>
    <property type="match status" value="3"/>
</dbReference>
<evidence type="ECO:0000256" key="2">
    <source>
        <dbReference type="SAM" id="SignalP"/>
    </source>
</evidence>
<feature type="signal peptide" evidence="2">
    <location>
        <begin position="1"/>
        <end position="21"/>
    </location>
</feature>
<dbReference type="PANTHER" id="PTHR46295:SF1">
    <property type="entry name" value="ENDOPLASMIC RETICULUM RESIDENT PROTEIN 44"/>
    <property type="match status" value="1"/>
</dbReference>
<feature type="chain" id="PRO_5045981087" evidence="2">
    <location>
        <begin position="22"/>
        <end position="406"/>
    </location>
</feature>